<name>A0ACB0FJF7_RANTA</name>
<proteinExistence type="predicted"/>
<evidence type="ECO:0000313" key="1">
    <source>
        <dbReference type="EMBL" id="CAI9712882.1"/>
    </source>
</evidence>
<dbReference type="EMBL" id="OX596092">
    <property type="protein sequence ID" value="CAI9712882.1"/>
    <property type="molecule type" value="Genomic_DNA"/>
</dbReference>
<protein>
    <submittedName>
        <fullName evidence="1">Uncharacterized protein</fullName>
    </submittedName>
</protein>
<evidence type="ECO:0000313" key="2">
    <source>
        <dbReference type="Proteomes" id="UP001162501"/>
    </source>
</evidence>
<reference evidence="1" key="1">
    <citation type="submission" date="2023-05" db="EMBL/GenBank/DDBJ databases">
        <authorList>
            <consortium name="ELIXIR-Norway"/>
        </authorList>
    </citation>
    <scope>NUCLEOTIDE SEQUENCE</scope>
</reference>
<dbReference type="Proteomes" id="UP001162501">
    <property type="component" value="Chromosome 8"/>
</dbReference>
<accession>A0ACB0FJF7</accession>
<sequence length="171" mass="18852">MPSPAETGRKSRGCRDKAIAESRWPRLKAGRTWAAHLSYLLMLEAVWSCDCRAAPVGHGTALPQSSPQLVQAALGVVRPFQSLLPLRHPMSVSGAGLFSSQTLGTCCGLAGGLPAEMGVEEQIRLYLAQVWALHGQGGCRQMEFRLEETELWNEKQLEEKCGTFTQEQRDW</sequence>
<gene>
    <name evidence="1" type="ORF">MRATA1EN3_LOCUS24095</name>
</gene>
<organism evidence="1 2">
    <name type="scientific">Rangifer tarandus platyrhynchus</name>
    <name type="common">Svalbard reindeer</name>
    <dbReference type="NCBI Taxonomy" id="3082113"/>
    <lineage>
        <taxon>Eukaryota</taxon>
        <taxon>Metazoa</taxon>
        <taxon>Chordata</taxon>
        <taxon>Craniata</taxon>
        <taxon>Vertebrata</taxon>
        <taxon>Euteleostomi</taxon>
        <taxon>Mammalia</taxon>
        <taxon>Eutheria</taxon>
        <taxon>Laurasiatheria</taxon>
        <taxon>Artiodactyla</taxon>
        <taxon>Ruminantia</taxon>
        <taxon>Pecora</taxon>
        <taxon>Cervidae</taxon>
        <taxon>Odocoileinae</taxon>
        <taxon>Rangifer</taxon>
    </lineage>
</organism>